<evidence type="ECO:0000313" key="1">
    <source>
        <dbReference type="EMBL" id="CAD8250717.1"/>
    </source>
</evidence>
<name>A0A7R9U140_9STRA</name>
<protein>
    <recommendedName>
        <fullName evidence="2">TraB family protein</fullName>
    </recommendedName>
</protein>
<dbReference type="PANTHER" id="PTHR21530">
    <property type="entry name" value="PHEROMONE SHUTDOWN PROTEIN"/>
    <property type="match status" value="1"/>
</dbReference>
<dbReference type="InterPro" id="IPR002816">
    <property type="entry name" value="TraB/PrgY/GumN_fam"/>
</dbReference>
<reference evidence="1" key="1">
    <citation type="submission" date="2021-01" db="EMBL/GenBank/DDBJ databases">
        <authorList>
            <person name="Corre E."/>
            <person name="Pelletier E."/>
            <person name="Niang G."/>
            <person name="Scheremetjew M."/>
            <person name="Finn R."/>
            <person name="Kale V."/>
            <person name="Holt S."/>
            <person name="Cochrane G."/>
            <person name="Meng A."/>
            <person name="Brown T."/>
            <person name="Cohen L."/>
        </authorList>
    </citation>
    <scope>NUCLEOTIDE SEQUENCE</scope>
    <source>
        <strain evidence="1">CCMP2078</strain>
    </source>
</reference>
<dbReference type="AlphaFoldDB" id="A0A7R9U140"/>
<gene>
    <name evidence="1" type="ORF">PPYR1160_LOCUS207</name>
</gene>
<dbReference type="EMBL" id="HBEA01000251">
    <property type="protein sequence ID" value="CAD8250717.1"/>
    <property type="molecule type" value="Transcribed_RNA"/>
</dbReference>
<dbReference type="Pfam" id="PF01963">
    <property type="entry name" value="TraB_PrgY_gumN"/>
    <property type="match status" value="1"/>
</dbReference>
<organism evidence="1">
    <name type="scientific">Pinguiococcus pyrenoidosus</name>
    <dbReference type="NCBI Taxonomy" id="172671"/>
    <lineage>
        <taxon>Eukaryota</taxon>
        <taxon>Sar</taxon>
        <taxon>Stramenopiles</taxon>
        <taxon>Ochrophyta</taxon>
        <taxon>Pinguiophyceae</taxon>
        <taxon>Pinguiochrysidales</taxon>
        <taxon>Pinguiochrysidaceae</taxon>
        <taxon>Pinguiococcus</taxon>
    </lineage>
</organism>
<evidence type="ECO:0008006" key="2">
    <source>
        <dbReference type="Google" id="ProtNLM"/>
    </source>
</evidence>
<dbReference type="PANTHER" id="PTHR21530:SF7">
    <property type="entry name" value="TRAB DOMAIN-CONTAINING PROTEIN"/>
    <property type="match status" value="1"/>
</dbReference>
<dbReference type="InterPro" id="IPR046345">
    <property type="entry name" value="TraB_PrgY-like"/>
</dbReference>
<accession>A0A7R9U140</accession>
<sequence>MSSSGSQGPLHQLQDAFDSFGELFRSVVPQEQQKRSQESKYDTWRDEFLGAYGLNPRMGMEFVAAIEEAEGLGAELIPFDRRQEDILTDLRNIEMQDIMTAGAKAMSKLAKDGGRSFFRSLGQAPPDMLDRDNVQGMVGVVDDVFPKLSDIIVHGRDRHMFENLRKLPACTTAVAVVGLGHLPGIEKLWNESES</sequence>
<proteinExistence type="predicted"/>